<dbReference type="Proteomes" id="UP000887226">
    <property type="component" value="Unassembled WGS sequence"/>
</dbReference>
<organism evidence="1 2">
    <name type="scientific">Calycina marina</name>
    <dbReference type="NCBI Taxonomy" id="1763456"/>
    <lineage>
        <taxon>Eukaryota</taxon>
        <taxon>Fungi</taxon>
        <taxon>Dikarya</taxon>
        <taxon>Ascomycota</taxon>
        <taxon>Pezizomycotina</taxon>
        <taxon>Leotiomycetes</taxon>
        <taxon>Helotiales</taxon>
        <taxon>Pezizellaceae</taxon>
        <taxon>Calycina</taxon>
    </lineage>
</organism>
<dbReference type="EMBL" id="MU253803">
    <property type="protein sequence ID" value="KAG9246477.1"/>
    <property type="molecule type" value="Genomic_DNA"/>
</dbReference>
<reference evidence="1" key="1">
    <citation type="journal article" date="2021" name="IMA Fungus">
        <title>Genomic characterization of three marine fungi, including Emericellopsis atlantica sp. nov. with signatures of a generalist lifestyle and marine biomass degradation.</title>
        <authorList>
            <person name="Hagestad O.C."/>
            <person name="Hou L."/>
            <person name="Andersen J.H."/>
            <person name="Hansen E.H."/>
            <person name="Altermark B."/>
            <person name="Li C."/>
            <person name="Kuhnert E."/>
            <person name="Cox R.J."/>
            <person name="Crous P.W."/>
            <person name="Spatafora J.W."/>
            <person name="Lail K."/>
            <person name="Amirebrahimi M."/>
            <person name="Lipzen A."/>
            <person name="Pangilinan J."/>
            <person name="Andreopoulos W."/>
            <person name="Hayes R.D."/>
            <person name="Ng V."/>
            <person name="Grigoriev I.V."/>
            <person name="Jackson S.A."/>
            <person name="Sutton T.D.S."/>
            <person name="Dobson A.D.W."/>
            <person name="Rama T."/>
        </authorList>
    </citation>
    <scope>NUCLEOTIDE SEQUENCE</scope>
    <source>
        <strain evidence="1">TRa3180A</strain>
    </source>
</reference>
<name>A0A9P8CH24_9HELO</name>
<evidence type="ECO:0000313" key="2">
    <source>
        <dbReference type="Proteomes" id="UP000887226"/>
    </source>
</evidence>
<comment type="caution">
    <text evidence="1">The sequence shown here is derived from an EMBL/GenBank/DDBJ whole genome shotgun (WGS) entry which is preliminary data.</text>
</comment>
<protein>
    <submittedName>
        <fullName evidence="1">Uncharacterized protein</fullName>
    </submittedName>
</protein>
<proteinExistence type="predicted"/>
<evidence type="ECO:0000313" key="1">
    <source>
        <dbReference type="EMBL" id="KAG9246477.1"/>
    </source>
</evidence>
<keyword evidence="2" id="KW-1185">Reference proteome</keyword>
<dbReference type="AlphaFoldDB" id="A0A9P8CH24"/>
<accession>A0A9P8CH24</accession>
<gene>
    <name evidence="1" type="ORF">BJ878DRAFT_281524</name>
</gene>
<sequence length="150" mass="16962">MSTVLTRGMSLFVAWRAYSVSLPLLMRWLRSKYFLMSGIPITNIPGTRYASIPSPRTTPQRSKKAELQTMKARKQQPPFGSSATHSYLGGGLVAVLAQHFQANMYGYRNGKYASRHPSRPLPSPIRSSKTHEYLDRRKMEACDLIPLWGC</sequence>